<dbReference type="SUPFAM" id="SSF53927">
    <property type="entry name" value="Cytidine deaminase-like"/>
    <property type="match status" value="1"/>
</dbReference>
<dbReference type="Pfam" id="PF00383">
    <property type="entry name" value="dCMP_cyt_deam_1"/>
    <property type="match status" value="1"/>
</dbReference>
<dbReference type="RefSeq" id="WP_367993135.1">
    <property type="nucleotide sequence ID" value="NZ_JBFPJR010000011.1"/>
</dbReference>
<reference evidence="2 3" key="1">
    <citation type="submission" date="2024-07" db="EMBL/GenBank/DDBJ databases">
        <authorList>
            <person name="Lee S."/>
            <person name="Kang M."/>
        </authorList>
    </citation>
    <scope>NUCLEOTIDE SEQUENCE [LARGE SCALE GENOMIC DNA]</scope>
    <source>
        <strain evidence="2 3">DS6</strain>
    </source>
</reference>
<dbReference type="CDD" id="cd01285">
    <property type="entry name" value="nucleoside_deaminase"/>
    <property type="match status" value="1"/>
</dbReference>
<comment type="caution">
    <text evidence="2">The sequence shown here is derived from an EMBL/GenBank/DDBJ whole genome shotgun (WGS) entry which is preliminary data.</text>
</comment>
<dbReference type="PROSITE" id="PS51747">
    <property type="entry name" value="CYT_DCMP_DEAMINASES_2"/>
    <property type="match status" value="1"/>
</dbReference>
<name>A0ABV3SXC6_9ACTN</name>
<proteinExistence type="predicted"/>
<evidence type="ECO:0000313" key="3">
    <source>
        <dbReference type="Proteomes" id="UP001556631"/>
    </source>
</evidence>
<sequence length="159" mass="17219">MTSTDEHWLRQAVALAVTNVTEGGGPFGAVVIRDGELVATGQNRVTRDHDPSAHAEVLAIRTACAELGAFSLAGATLYASCEPCPMCLATTLWARLDRVVYAADRDDAARAGFDDRAFHDLFGTDRARAGWPSRLEQHRLDESDAPFDAWLAKGDRAAY</sequence>
<dbReference type="PANTHER" id="PTHR11079:SF161">
    <property type="entry name" value="CMP_DCMP-TYPE DEAMINASE DOMAIN-CONTAINING PROTEIN"/>
    <property type="match status" value="1"/>
</dbReference>
<evidence type="ECO:0000259" key="1">
    <source>
        <dbReference type="PROSITE" id="PS51747"/>
    </source>
</evidence>
<evidence type="ECO:0000313" key="2">
    <source>
        <dbReference type="EMBL" id="MEX0427597.1"/>
    </source>
</evidence>
<gene>
    <name evidence="2" type="ORF">AB3X52_08205</name>
</gene>
<feature type="domain" description="CMP/dCMP-type deaminase" evidence="1">
    <location>
        <begin position="3"/>
        <end position="116"/>
    </location>
</feature>
<dbReference type="Proteomes" id="UP001556631">
    <property type="component" value="Unassembled WGS sequence"/>
</dbReference>
<keyword evidence="2" id="KW-0378">Hydrolase</keyword>
<organism evidence="2 3">
    <name type="scientific">Nocardioides eburneus</name>
    <dbReference type="NCBI Taxonomy" id="3231482"/>
    <lineage>
        <taxon>Bacteria</taxon>
        <taxon>Bacillati</taxon>
        <taxon>Actinomycetota</taxon>
        <taxon>Actinomycetes</taxon>
        <taxon>Propionibacteriales</taxon>
        <taxon>Nocardioidaceae</taxon>
        <taxon>Nocardioides</taxon>
    </lineage>
</organism>
<protein>
    <submittedName>
        <fullName evidence="2">Nucleoside deaminase</fullName>
        <ecNumber evidence="2">3.5.4.33</ecNumber>
    </submittedName>
</protein>
<keyword evidence="3" id="KW-1185">Reference proteome</keyword>
<dbReference type="InterPro" id="IPR016193">
    <property type="entry name" value="Cytidine_deaminase-like"/>
</dbReference>
<accession>A0ABV3SXC6</accession>
<dbReference type="EMBL" id="JBFPJR010000011">
    <property type="protein sequence ID" value="MEX0427597.1"/>
    <property type="molecule type" value="Genomic_DNA"/>
</dbReference>
<dbReference type="EC" id="3.5.4.33" evidence="2"/>
<dbReference type="GO" id="GO:0052717">
    <property type="term" value="F:tRNA-specific adenosine-34 deaminase activity"/>
    <property type="evidence" value="ECO:0007669"/>
    <property type="project" value="UniProtKB-EC"/>
</dbReference>
<dbReference type="PANTHER" id="PTHR11079">
    <property type="entry name" value="CYTOSINE DEAMINASE FAMILY MEMBER"/>
    <property type="match status" value="1"/>
</dbReference>
<dbReference type="InterPro" id="IPR002125">
    <property type="entry name" value="CMP_dCMP_dom"/>
</dbReference>
<dbReference type="Gene3D" id="3.40.140.10">
    <property type="entry name" value="Cytidine Deaminase, domain 2"/>
    <property type="match status" value="1"/>
</dbReference>